<evidence type="ECO:0000256" key="1">
    <source>
        <dbReference type="SAM" id="Phobius"/>
    </source>
</evidence>
<sequence length="103" mass="11387">MALRLTPFPKLMGASHTSISTVVNVSFSFYVFVFTLKTANFFTSFYDIGAGSDRNLTREDTFFVTSVHFVLLPVGPVFTLWFATDTASSMSPLPTETQTAIKT</sequence>
<name>A0AAV2ZYF2_PYXAD</name>
<comment type="caution">
    <text evidence="2">The sequence shown here is derived from an EMBL/GenBank/DDBJ whole genome shotgun (WGS) entry which is preliminary data.</text>
</comment>
<keyword evidence="3" id="KW-1185">Reference proteome</keyword>
<keyword evidence="1" id="KW-0812">Transmembrane</keyword>
<feature type="transmembrane region" description="Helical" evidence="1">
    <location>
        <begin position="21"/>
        <end position="42"/>
    </location>
</feature>
<proteinExistence type="predicted"/>
<organism evidence="2 3">
    <name type="scientific">Pyxicephalus adspersus</name>
    <name type="common">African bullfrog</name>
    <dbReference type="NCBI Taxonomy" id="30357"/>
    <lineage>
        <taxon>Eukaryota</taxon>
        <taxon>Metazoa</taxon>
        <taxon>Chordata</taxon>
        <taxon>Craniata</taxon>
        <taxon>Vertebrata</taxon>
        <taxon>Euteleostomi</taxon>
        <taxon>Amphibia</taxon>
        <taxon>Batrachia</taxon>
        <taxon>Anura</taxon>
        <taxon>Neobatrachia</taxon>
        <taxon>Ranoidea</taxon>
        <taxon>Pyxicephalidae</taxon>
        <taxon>Pyxicephalinae</taxon>
        <taxon>Pyxicephalus</taxon>
    </lineage>
</organism>
<protein>
    <submittedName>
        <fullName evidence="2">Uncharacterized protein</fullName>
    </submittedName>
</protein>
<dbReference type="Proteomes" id="UP001181693">
    <property type="component" value="Unassembled WGS sequence"/>
</dbReference>
<feature type="transmembrane region" description="Helical" evidence="1">
    <location>
        <begin position="62"/>
        <end position="83"/>
    </location>
</feature>
<evidence type="ECO:0000313" key="3">
    <source>
        <dbReference type="Proteomes" id="UP001181693"/>
    </source>
</evidence>
<reference evidence="2" key="1">
    <citation type="thesis" date="2020" institute="ProQuest LLC" country="789 East Eisenhower Parkway, Ann Arbor, MI, USA">
        <title>Comparative Genomics and Chromosome Evolution.</title>
        <authorList>
            <person name="Mudd A.B."/>
        </authorList>
    </citation>
    <scope>NUCLEOTIDE SEQUENCE</scope>
    <source>
        <strain evidence="2">1538</strain>
        <tissue evidence="2">Blood</tissue>
    </source>
</reference>
<dbReference type="AlphaFoldDB" id="A0AAV2ZYF2"/>
<evidence type="ECO:0000313" key="2">
    <source>
        <dbReference type="EMBL" id="DBA23626.1"/>
    </source>
</evidence>
<keyword evidence="1" id="KW-0472">Membrane</keyword>
<dbReference type="EMBL" id="DYDO01000006">
    <property type="protein sequence ID" value="DBA23626.1"/>
    <property type="molecule type" value="Genomic_DNA"/>
</dbReference>
<keyword evidence="1" id="KW-1133">Transmembrane helix</keyword>
<accession>A0AAV2ZYF2</accession>
<gene>
    <name evidence="2" type="ORF">GDO54_014519</name>
</gene>